<dbReference type="PANTHER" id="PTHR46890:SF50">
    <property type="entry name" value="RNA-DIRECTED DNA POLYMERASE, EUKARYOTA, REVERSE TRANSCRIPTASE ZINC-BINDING DOMAIN PROTEIN-RELATED"/>
    <property type="match status" value="1"/>
</dbReference>
<dbReference type="Pfam" id="PF14529">
    <property type="entry name" value="Exo_endo_phos_2"/>
    <property type="match status" value="1"/>
</dbReference>
<dbReference type="AlphaFoldDB" id="A0AA38SZ10"/>
<evidence type="ECO:0000256" key="1">
    <source>
        <dbReference type="SAM" id="MobiDB-lite"/>
    </source>
</evidence>
<gene>
    <name evidence="4" type="ORF">OSB04_020016</name>
</gene>
<reference evidence="4" key="1">
    <citation type="submission" date="2023-03" db="EMBL/GenBank/DDBJ databases">
        <title>Chromosome-scale reference genome and RAD-based genetic map of yellow starthistle (Centaurea solstitialis) reveal putative structural variation and QTLs associated with invader traits.</title>
        <authorList>
            <person name="Reatini B."/>
            <person name="Cang F.A."/>
            <person name="Jiang Q."/>
            <person name="Mckibben M.T.W."/>
            <person name="Barker M.S."/>
            <person name="Rieseberg L.H."/>
            <person name="Dlugosch K.M."/>
        </authorList>
    </citation>
    <scope>NUCLEOTIDE SEQUENCE</scope>
    <source>
        <strain evidence="4">CAN-66</strain>
        <tissue evidence="4">Leaf</tissue>
    </source>
</reference>
<dbReference type="Proteomes" id="UP001172457">
    <property type="component" value="Chromosome 5"/>
</dbReference>
<protein>
    <recommendedName>
        <fullName evidence="6">Reverse transcriptase domain-containing protein</fullName>
    </recommendedName>
</protein>
<dbReference type="GO" id="GO:0003824">
    <property type="term" value="F:catalytic activity"/>
    <property type="evidence" value="ECO:0007669"/>
    <property type="project" value="InterPro"/>
</dbReference>
<dbReference type="InterPro" id="IPR036691">
    <property type="entry name" value="Endo/exonu/phosph_ase_sf"/>
</dbReference>
<feature type="domain" description="Endonuclease/exonuclease/phosphatase" evidence="3">
    <location>
        <begin position="351"/>
        <end position="455"/>
    </location>
</feature>
<dbReference type="SUPFAM" id="SSF56672">
    <property type="entry name" value="DNA/RNA polymerases"/>
    <property type="match status" value="1"/>
</dbReference>
<comment type="caution">
    <text evidence="4">The sequence shown here is derived from an EMBL/GenBank/DDBJ whole genome shotgun (WGS) entry which is preliminary data.</text>
</comment>
<dbReference type="Pfam" id="PF00078">
    <property type="entry name" value="RVT_1"/>
    <property type="match status" value="1"/>
</dbReference>
<organism evidence="4 5">
    <name type="scientific">Centaurea solstitialis</name>
    <name type="common">yellow star-thistle</name>
    <dbReference type="NCBI Taxonomy" id="347529"/>
    <lineage>
        <taxon>Eukaryota</taxon>
        <taxon>Viridiplantae</taxon>
        <taxon>Streptophyta</taxon>
        <taxon>Embryophyta</taxon>
        <taxon>Tracheophyta</taxon>
        <taxon>Spermatophyta</taxon>
        <taxon>Magnoliopsida</taxon>
        <taxon>eudicotyledons</taxon>
        <taxon>Gunneridae</taxon>
        <taxon>Pentapetalae</taxon>
        <taxon>asterids</taxon>
        <taxon>campanulids</taxon>
        <taxon>Asterales</taxon>
        <taxon>Asteraceae</taxon>
        <taxon>Carduoideae</taxon>
        <taxon>Cardueae</taxon>
        <taxon>Centaureinae</taxon>
        <taxon>Centaurea</taxon>
    </lineage>
</organism>
<keyword evidence="5" id="KW-1185">Reference proteome</keyword>
<sequence>MLWFSWLPPYQKCPRTPLNVIWVSLQGLPPHLWTVSNLYLILGNYGRSLVPVTCDRDASDVSCYKACILVNLQKRLDQRVKVLWRGKSYWLWISELPESWIPDFAFVDDSIMDDSDPEILSEIDGEEIGTGKEDRAGDDINENVVTRDNSSSEPLARKTNSPENFVPEDATPEDGEIPRSIGPEELGNQKDGSPPQNPVHIGDPENTIGNMGQVDEAGLSPQVEPGIEPNNLDDVPLNKNYERPGKKSSVSPFSMMNIDPNGVEGQSNDINREGEEALVDDAATKQIHHNIFDGDIPKNFSSLDFDTVAAQGRSRGLINMWDSSVFSKALSFKGSNYLVTVGNLEGVNSPICLANIYAPCQNDARFTIWAELSTLISSNPGAWILMGDFNELRSRTEHIGSSFSTSNALKLNNFIREAGLSEINLDMRKFTWINEDGTYMSKLDRVFVSSDILSLWPTIRKIDDLKKKVTESEPAAELSNPSSEDLDDRKELKKDIQDLEYARSLDLKQKERIKWLIDGDENSSHFHRVTHAKKNRYRINGLTINGRWESNPKAILDEVFNFFSSKFQENMPIRPKLLSLLFKKLLDTGRSFLEAPFTLEEIKLVVWSCGEDKAPGPDGLTFKFIKHFWDTLKEDILNMVCNFERNGAISQGCNSSFISLFPKVDDPLSLRYFRLISLIGCTYKIISKLLAIRLKQVVNKAKRYKFKTLLFKVDLKAFYCLSWTYLDSIMEQMNFGDTWRSWICGCLRSARASVLVNGSATNEFPLSRGVCQGDPLSPFLFIIAMEGLHVPMLEALSKGHFHGVNLPNSGPSLSHLLFTDDVIFVGKWSILNVVNLSRILRCFHLASGLKVNFSKSKVFGLGVSEDEVRNFSSFLK</sequence>
<dbReference type="InterPro" id="IPR000477">
    <property type="entry name" value="RT_dom"/>
</dbReference>
<dbReference type="InterPro" id="IPR052343">
    <property type="entry name" value="Retrotransposon-Effector_Assoc"/>
</dbReference>
<evidence type="ECO:0000259" key="2">
    <source>
        <dbReference type="Pfam" id="PF00078"/>
    </source>
</evidence>
<evidence type="ECO:0008006" key="6">
    <source>
        <dbReference type="Google" id="ProtNLM"/>
    </source>
</evidence>
<feature type="compositionally biased region" description="Basic and acidic residues" evidence="1">
    <location>
        <begin position="129"/>
        <end position="138"/>
    </location>
</feature>
<feature type="compositionally biased region" description="Polar residues" evidence="1">
    <location>
        <begin position="143"/>
        <end position="163"/>
    </location>
</feature>
<dbReference type="PANTHER" id="PTHR46890">
    <property type="entry name" value="NON-LTR RETROLELEMENT REVERSE TRANSCRIPTASE-LIKE PROTEIN-RELATED"/>
    <property type="match status" value="1"/>
</dbReference>
<accession>A0AA38SZ10</accession>
<dbReference type="EMBL" id="JARYMX010000005">
    <property type="protein sequence ID" value="KAJ9547473.1"/>
    <property type="molecule type" value="Genomic_DNA"/>
</dbReference>
<dbReference type="SUPFAM" id="SSF56219">
    <property type="entry name" value="DNase I-like"/>
    <property type="match status" value="1"/>
</dbReference>
<dbReference type="Gene3D" id="3.60.10.10">
    <property type="entry name" value="Endonuclease/exonuclease/phosphatase"/>
    <property type="match status" value="1"/>
</dbReference>
<dbReference type="InterPro" id="IPR043502">
    <property type="entry name" value="DNA/RNA_pol_sf"/>
</dbReference>
<feature type="domain" description="Reverse transcriptase" evidence="2">
    <location>
        <begin position="672"/>
        <end position="859"/>
    </location>
</feature>
<proteinExistence type="predicted"/>
<dbReference type="InterPro" id="IPR005135">
    <property type="entry name" value="Endo/exonuclease/phosphatase"/>
</dbReference>
<evidence type="ECO:0000313" key="4">
    <source>
        <dbReference type="EMBL" id="KAJ9547473.1"/>
    </source>
</evidence>
<evidence type="ECO:0000259" key="3">
    <source>
        <dbReference type="Pfam" id="PF14529"/>
    </source>
</evidence>
<evidence type="ECO:0000313" key="5">
    <source>
        <dbReference type="Proteomes" id="UP001172457"/>
    </source>
</evidence>
<name>A0AA38SZ10_9ASTR</name>
<feature type="region of interest" description="Disordered" evidence="1">
    <location>
        <begin position="121"/>
        <end position="253"/>
    </location>
</feature>